<evidence type="ECO:0000256" key="4">
    <source>
        <dbReference type="ARBA" id="ARBA00023002"/>
    </source>
</evidence>
<keyword evidence="2" id="KW-0479">Metal-binding</keyword>
<keyword evidence="4 7" id="KW-0560">Oxidoreductase</keyword>
<dbReference type="SUPFAM" id="SSF51197">
    <property type="entry name" value="Clavaminate synthase-like"/>
    <property type="match status" value="1"/>
</dbReference>
<evidence type="ECO:0000313" key="7">
    <source>
        <dbReference type="EMBL" id="MBB5271156.1"/>
    </source>
</evidence>
<dbReference type="GO" id="GO:0000908">
    <property type="term" value="F:taurine dioxygenase activity"/>
    <property type="evidence" value="ECO:0007669"/>
    <property type="project" value="UniProtKB-EC"/>
</dbReference>
<dbReference type="PANTHER" id="PTHR30468:SF1">
    <property type="entry name" value="ALPHA-KETOGLUTARATE-DEPENDENT SULFONATE DIOXYGENASE"/>
    <property type="match status" value="1"/>
</dbReference>
<dbReference type="Gene3D" id="3.60.130.10">
    <property type="entry name" value="Clavaminate synthase-like"/>
    <property type="match status" value="1"/>
</dbReference>
<evidence type="ECO:0000313" key="8">
    <source>
        <dbReference type="Proteomes" id="UP000532440"/>
    </source>
</evidence>
<dbReference type="GO" id="GO:0046872">
    <property type="term" value="F:metal ion binding"/>
    <property type="evidence" value="ECO:0007669"/>
    <property type="project" value="UniProtKB-KW"/>
</dbReference>
<dbReference type="Proteomes" id="UP000532440">
    <property type="component" value="Unassembled WGS sequence"/>
</dbReference>
<keyword evidence="8" id="KW-1185">Reference proteome</keyword>
<keyword evidence="5" id="KW-0408">Iron</keyword>
<evidence type="ECO:0000259" key="6">
    <source>
        <dbReference type="Pfam" id="PF02668"/>
    </source>
</evidence>
<dbReference type="AlphaFoldDB" id="A0A7W8HFN6"/>
<keyword evidence="3 7" id="KW-0223">Dioxygenase</keyword>
<evidence type="ECO:0000256" key="3">
    <source>
        <dbReference type="ARBA" id="ARBA00022964"/>
    </source>
</evidence>
<organism evidence="7 8">
    <name type="scientific">Quisquiliibacterium transsilvanicum</name>
    <dbReference type="NCBI Taxonomy" id="1549638"/>
    <lineage>
        <taxon>Bacteria</taxon>
        <taxon>Pseudomonadati</taxon>
        <taxon>Pseudomonadota</taxon>
        <taxon>Betaproteobacteria</taxon>
        <taxon>Burkholderiales</taxon>
        <taxon>Burkholderiaceae</taxon>
        <taxon>Quisquiliibacterium</taxon>
    </lineage>
</organism>
<protein>
    <submittedName>
        <fullName evidence="7">Taurine dioxygenase</fullName>
        <ecNumber evidence="7">1.14.11.17</ecNumber>
    </submittedName>
</protein>
<dbReference type="InterPro" id="IPR003819">
    <property type="entry name" value="TauD/TfdA-like"/>
</dbReference>
<proteinExistence type="inferred from homology"/>
<evidence type="ECO:0000256" key="5">
    <source>
        <dbReference type="ARBA" id="ARBA00023004"/>
    </source>
</evidence>
<dbReference type="EMBL" id="JACHGB010000002">
    <property type="protein sequence ID" value="MBB5271156.1"/>
    <property type="molecule type" value="Genomic_DNA"/>
</dbReference>
<dbReference type="InterPro" id="IPR051323">
    <property type="entry name" value="AtsK-like"/>
</dbReference>
<name>A0A7W8HFN6_9BURK</name>
<dbReference type="PANTHER" id="PTHR30468">
    <property type="entry name" value="ALPHA-KETOGLUTARATE-DEPENDENT SULFONATE DIOXYGENASE"/>
    <property type="match status" value="1"/>
</dbReference>
<sequence length="287" mass="31687">MSISVEPSGQACGALVRGVDLTRPLSDAVIASIREIWLEHQVIAFPDQPMSIEDLKRFALGVGPHGDDPYIAAMPGHAHVVEVRREADEQTPIFAETWHSDWSFLPSPPAGTALFAVTIPPVGGDTLFANQYAAYEALPAATKRRIDDAMGVHSARRGYAPAGMYGEADKAKGRSMRIISSESAMKTRLHPVVREHPETGRKALFVSPGYTIGIEGMEREESDALLRELFAHQVRPEFVYRHRWTKNMLTLWDNRCLLHAATGGYQGHARLLYRVTISERSPVAAAH</sequence>
<reference evidence="7 8" key="1">
    <citation type="submission" date="2020-08" db="EMBL/GenBank/DDBJ databases">
        <title>Genomic Encyclopedia of Type Strains, Phase IV (KMG-IV): sequencing the most valuable type-strain genomes for metagenomic binning, comparative biology and taxonomic classification.</title>
        <authorList>
            <person name="Goeker M."/>
        </authorList>
    </citation>
    <scope>NUCLEOTIDE SEQUENCE [LARGE SCALE GENOMIC DNA]</scope>
    <source>
        <strain evidence="7 8">DSM 29781</strain>
    </source>
</reference>
<dbReference type="Pfam" id="PF02668">
    <property type="entry name" value="TauD"/>
    <property type="match status" value="1"/>
</dbReference>
<dbReference type="EC" id="1.14.11.17" evidence="7"/>
<comment type="similarity">
    <text evidence="1">Belongs to the TfdA dioxygenase family.</text>
</comment>
<evidence type="ECO:0000256" key="2">
    <source>
        <dbReference type="ARBA" id="ARBA00022723"/>
    </source>
</evidence>
<comment type="caution">
    <text evidence="7">The sequence shown here is derived from an EMBL/GenBank/DDBJ whole genome shotgun (WGS) entry which is preliminary data.</text>
</comment>
<dbReference type="GO" id="GO:0006790">
    <property type="term" value="P:sulfur compound metabolic process"/>
    <property type="evidence" value="ECO:0007669"/>
    <property type="project" value="TreeGrafter"/>
</dbReference>
<dbReference type="GO" id="GO:0005737">
    <property type="term" value="C:cytoplasm"/>
    <property type="evidence" value="ECO:0007669"/>
    <property type="project" value="TreeGrafter"/>
</dbReference>
<dbReference type="RefSeq" id="WP_183965176.1">
    <property type="nucleotide sequence ID" value="NZ_BAABEW010000017.1"/>
</dbReference>
<feature type="domain" description="TauD/TfdA-like" evidence="6">
    <location>
        <begin position="5"/>
        <end position="276"/>
    </location>
</feature>
<dbReference type="InterPro" id="IPR042098">
    <property type="entry name" value="TauD-like_sf"/>
</dbReference>
<accession>A0A7W8HFN6</accession>
<gene>
    <name evidence="7" type="ORF">HNQ70_001160</name>
</gene>
<evidence type="ECO:0000256" key="1">
    <source>
        <dbReference type="ARBA" id="ARBA00005896"/>
    </source>
</evidence>